<dbReference type="AlphaFoldDB" id="A0A9N8HDS2"/>
<gene>
    <name evidence="1" type="ORF">SEMRO_270_G104220.1</name>
</gene>
<protein>
    <submittedName>
        <fullName evidence="1">Uncharacterized protein</fullName>
    </submittedName>
</protein>
<proteinExistence type="predicted"/>
<comment type="caution">
    <text evidence="1">The sequence shown here is derived from an EMBL/GenBank/DDBJ whole genome shotgun (WGS) entry which is preliminary data.</text>
</comment>
<evidence type="ECO:0000313" key="1">
    <source>
        <dbReference type="EMBL" id="CAB9506533.1"/>
    </source>
</evidence>
<evidence type="ECO:0000313" key="2">
    <source>
        <dbReference type="Proteomes" id="UP001153069"/>
    </source>
</evidence>
<dbReference type="Pfam" id="PF19671">
    <property type="entry name" value="DUF6174"/>
    <property type="match status" value="2"/>
</dbReference>
<organism evidence="1 2">
    <name type="scientific">Seminavis robusta</name>
    <dbReference type="NCBI Taxonomy" id="568900"/>
    <lineage>
        <taxon>Eukaryota</taxon>
        <taxon>Sar</taxon>
        <taxon>Stramenopiles</taxon>
        <taxon>Ochrophyta</taxon>
        <taxon>Bacillariophyta</taxon>
        <taxon>Bacillariophyceae</taxon>
        <taxon>Bacillariophycidae</taxon>
        <taxon>Naviculales</taxon>
        <taxon>Naviculaceae</taxon>
        <taxon>Seminavis</taxon>
    </lineage>
</organism>
<accession>A0A9N8HDS2</accession>
<name>A0A9N8HDS2_9STRA</name>
<dbReference type="InterPro" id="IPR046172">
    <property type="entry name" value="DUF6174"/>
</dbReference>
<keyword evidence="2" id="KW-1185">Reference proteome</keyword>
<dbReference type="Proteomes" id="UP001153069">
    <property type="component" value="Unassembled WGS sequence"/>
</dbReference>
<reference evidence="1" key="1">
    <citation type="submission" date="2020-06" db="EMBL/GenBank/DDBJ databases">
        <authorList>
            <consortium name="Plant Systems Biology data submission"/>
        </authorList>
    </citation>
    <scope>NUCLEOTIDE SEQUENCE</scope>
    <source>
        <strain evidence="1">D6</strain>
    </source>
</reference>
<sequence length="231" mass="26341">MTFPWTVLVHDYKIAWIHQTDSGREVKGEGVAPFTVTDFFDLIQNAIDTNHQEIQVVYDFGVGAPRRIYIDPDLNVQDDEIDISVSSYTVKSTAQRELEAAREKWDALGVVDYDYQFESSNGGTRENPAHPFPWNVSVKRAIVNRVTDANEKQVHFELENSRAMVPDSVEVMFLRIELAVAIGAFRISVTYAMEEGYPVNVLIDQKADGSEDSFMAKISFLAYELPNYRYR</sequence>
<dbReference type="EMBL" id="CAICTM010000269">
    <property type="protein sequence ID" value="CAB9506533.1"/>
    <property type="molecule type" value="Genomic_DNA"/>
</dbReference>